<evidence type="ECO:0000313" key="1">
    <source>
        <dbReference type="EMBL" id="BBF80499.1"/>
    </source>
</evidence>
<accession>A0A3G9G859</accession>
<dbReference type="Pfam" id="PF05708">
    <property type="entry name" value="Peptidase_C92"/>
    <property type="match status" value="1"/>
</dbReference>
<reference evidence="2" key="1">
    <citation type="journal article" date="2017" name="Biotechnol. Biofuels">
        <title>Evaluation of environmental bacterial communities as a factor affecting the growth of duckweed Lemna minor.</title>
        <authorList>
            <person name="Ishizawa H."/>
            <person name="Kuroda M."/>
            <person name="Morikawa M."/>
            <person name="Ike M."/>
        </authorList>
    </citation>
    <scope>NUCLEOTIDE SEQUENCE [LARGE SCALE GENOMIC DNA]</scope>
    <source>
        <strain evidence="2">M6</strain>
    </source>
</reference>
<sequence>MKIWRLAGAAALILLMFGLVRWFCPMPDLHQGDLIFQTSRSQQSKAILVASRSLYTHMGIVKHTSSGWMVVEAVGPVKETPLREWTQRGKFARVAVYRPKALTIRQRQQVFSEAKRLYGRPYDVYFSFENRAIYCSELAYLAFEAAGIELGERQRIGDLGVLKGPAKDLIAKRAIVDPECRGLDRKACMTKVLVRELVTPVSIARDQDLKKVYSNYPI</sequence>
<dbReference type="InterPro" id="IPR038765">
    <property type="entry name" value="Papain-like_cys_pep_sf"/>
</dbReference>
<dbReference type="SUPFAM" id="SSF54001">
    <property type="entry name" value="Cysteine proteinases"/>
    <property type="match status" value="1"/>
</dbReference>
<dbReference type="Gene3D" id="3.90.1720.10">
    <property type="entry name" value="endopeptidase domain like (from Nostoc punctiforme)"/>
    <property type="match status" value="1"/>
</dbReference>
<evidence type="ECO:0008006" key="3">
    <source>
        <dbReference type="Google" id="ProtNLM"/>
    </source>
</evidence>
<dbReference type="OrthoDB" id="195541at2"/>
<reference evidence="2" key="2">
    <citation type="journal article" date="2017" name="Plant Physiol. Biochem.">
        <title>Differential oxidative and antioxidative response of duckweed Lemna minor toward plant growth promoting/inhibiting bacteria.</title>
        <authorList>
            <person name="Ishizawa H."/>
            <person name="Kuroda M."/>
            <person name="Morikawa M."/>
            <person name="Ike M."/>
        </authorList>
    </citation>
    <scope>NUCLEOTIDE SEQUENCE [LARGE SCALE GENOMIC DNA]</scope>
    <source>
        <strain evidence="2">M6</strain>
    </source>
</reference>
<dbReference type="Proteomes" id="UP000278756">
    <property type="component" value="Chromosome 1"/>
</dbReference>
<gene>
    <name evidence="1" type="ORF">EM6_1083</name>
</gene>
<protein>
    <recommendedName>
        <fullName evidence="3">Peptidoglycan peptidase</fullName>
    </recommendedName>
</protein>
<dbReference type="RefSeq" id="WP_126420889.1">
    <property type="nucleotide sequence ID" value="NZ_AP018827.1"/>
</dbReference>
<organism evidence="1 2">
    <name type="scientific">Asticcacaulis excentricus</name>
    <dbReference type="NCBI Taxonomy" id="78587"/>
    <lineage>
        <taxon>Bacteria</taxon>
        <taxon>Pseudomonadati</taxon>
        <taxon>Pseudomonadota</taxon>
        <taxon>Alphaproteobacteria</taxon>
        <taxon>Caulobacterales</taxon>
        <taxon>Caulobacteraceae</taxon>
        <taxon>Asticcacaulis</taxon>
    </lineage>
</organism>
<dbReference type="InterPro" id="IPR024453">
    <property type="entry name" value="Peptidase_C92"/>
</dbReference>
<name>A0A3G9G859_9CAUL</name>
<dbReference type="AlphaFoldDB" id="A0A3G9G859"/>
<evidence type="ECO:0000313" key="2">
    <source>
        <dbReference type="Proteomes" id="UP000278756"/>
    </source>
</evidence>
<proteinExistence type="predicted"/>
<dbReference type="EMBL" id="AP018827">
    <property type="protein sequence ID" value="BBF80499.1"/>
    <property type="molecule type" value="Genomic_DNA"/>
</dbReference>